<dbReference type="Pfam" id="PF01138">
    <property type="entry name" value="RNase_PH"/>
    <property type="match status" value="2"/>
</dbReference>
<dbReference type="SUPFAM" id="SSF50249">
    <property type="entry name" value="Nucleic acid-binding proteins"/>
    <property type="match status" value="1"/>
</dbReference>
<dbReference type="SUPFAM" id="SSF54791">
    <property type="entry name" value="Eukaryotic type KH-domain (KH-domain type I)"/>
    <property type="match status" value="1"/>
</dbReference>
<dbReference type="GO" id="GO:0000175">
    <property type="term" value="F:3'-5'-RNA exonuclease activity"/>
    <property type="evidence" value="ECO:0007669"/>
    <property type="project" value="TreeGrafter"/>
</dbReference>
<evidence type="ECO:0000256" key="2">
    <source>
        <dbReference type="ARBA" id="ARBA00022490"/>
    </source>
</evidence>
<name>A0A9D2D1F2_9FIRM</name>
<comment type="catalytic activity">
    <reaction evidence="8">
        <text>RNA(n+1) + phosphate = RNA(n) + a ribonucleoside 5'-diphosphate</text>
        <dbReference type="Rhea" id="RHEA:22096"/>
        <dbReference type="Rhea" id="RHEA-COMP:14527"/>
        <dbReference type="Rhea" id="RHEA-COMP:17342"/>
        <dbReference type="ChEBI" id="CHEBI:43474"/>
        <dbReference type="ChEBI" id="CHEBI:57930"/>
        <dbReference type="ChEBI" id="CHEBI:140395"/>
        <dbReference type="EC" id="2.7.7.8"/>
    </reaction>
</comment>
<dbReference type="Gene3D" id="3.30.230.70">
    <property type="entry name" value="GHMP Kinase, N-terminal domain"/>
    <property type="match status" value="2"/>
</dbReference>
<evidence type="ECO:0000256" key="4">
    <source>
        <dbReference type="ARBA" id="ARBA00022695"/>
    </source>
</evidence>
<dbReference type="CDD" id="cd11364">
    <property type="entry name" value="RNase_PH_PNPase_2"/>
    <property type="match status" value="1"/>
</dbReference>
<comment type="function">
    <text evidence="8">Involved in mRNA degradation. Catalyzes the phosphorolysis of single-stranded polyribonucleotides processively in the 3'- to 5'-direction.</text>
</comment>
<feature type="coiled-coil region" evidence="9">
    <location>
        <begin position="262"/>
        <end position="289"/>
    </location>
</feature>
<keyword evidence="3 8" id="KW-0808">Transferase</keyword>
<dbReference type="Gene3D" id="3.30.1370.10">
    <property type="entry name" value="K Homology domain, type 1"/>
    <property type="match status" value="1"/>
</dbReference>
<dbReference type="GO" id="GO:0006396">
    <property type="term" value="P:RNA processing"/>
    <property type="evidence" value="ECO:0007669"/>
    <property type="project" value="InterPro"/>
</dbReference>
<evidence type="ECO:0000313" key="11">
    <source>
        <dbReference type="EMBL" id="HIZ06755.1"/>
    </source>
</evidence>
<dbReference type="NCBIfam" id="NF008805">
    <property type="entry name" value="PRK11824.1"/>
    <property type="match status" value="1"/>
</dbReference>
<dbReference type="GO" id="GO:0005829">
    <property type="term" value="C:cytosol"/>
    <property type="evidence" value="ECO:0007669"/>
    <property type="project" value="TreeGrafter"/>
</dbReference>
<protein>
    <recommendedName>
        <fullName evidence="8">Polyribonucleotide nucleotidyltransferase</fullName>
        <ecNumber evidence="8">2.7.7.8</ecNumber>
    </recommendedName>
    <alternativeName>
        <fullName evidence="8">Polynucleotide phosphorylase</fullName>
        <shortName evidence="8">PNPase</shortName>
    </alternativeName>
</protein>
<dbReference type="Pfam" id="PF03726">
    <property type="entry name" value="PNPase"/>
    <property type="match status" value="1"/>
</dbReference>
<dbReference type="InterPro" id="IPR015848">
    <property type="entry name" value="PNPase_PH_RNA-bd_bac/org-type"/>
</dbReference>
<dbReference type="EMBL" id="DXCH01000060">
    <property type="protein sequence ID" value="HIZ06755.1"/>
    <property type="molecule type" value="Genomic_DNA"/>
</dbReference>
<dbReference type="PANTHER" id="PTHR11252">
    <property type="entry name" value="POLYRIBONUCLEOTIDE NUCLEOTIDYLTRANSFERASE"/>
    <property type="match status" value="1"/>
</dbReference>
<evidence type="ECO:0000256" key="3">
    <source>
        <dbReference type="ARBA" id="ARBA00022679"/>
    </source>
</evidence>
<reference evidence="11" key="2">
    <citation type="submission" date="2021-04" db="EMBL/GenBank/DDBJ databases">
        <authorList>
            <person name="Gilroy R."/>
        </authorList>
    </citation>
    <scope>NUCLEOTIDE SEQUENCE</scope>
    <source>
        <strain evidence="11">CHK192-9172</strain>
    </source>
</reference>
<evidence type="ECO:0000256" key="5">
    <source>
        <dbReference type="ARBA" id="ARBA00022723"/>
    </source>
</evidence>
<feature type="binding site" evidence="8">
    <location>
        <position position="486"/>
    </location>
    <ligand>
        <name>Mg(2+)</name>
        <dbReference type="ChEBI" id="CHEBI:18420"/>
    </ligand>
</feature>
<keyword evidence="9" id="KW-0175">Coiled coil</keyword>
<dbReference type="FunFam" id="3.30.1370.10:FF:000001">
    <property type="entry name" value="Polyribonucleotide nucleotidyltransferase"/>
    <property type="match status" value="1"/>
</dbReference>
<comment type="caution">
    <text evidence="11">The sequence shown here is derived from an EMBL/GenBank/DDBJ whole genome shotgun (WGS) entry which is preliminary data.</text>
</comment>
<keyword evidence="7 8" id="KW-0694">RNA-binding</keyword>
<dbReference type="Pfam" id="PF03725">
    <property type="entry name" value="RNase_PH_C"/>
    <property type="match status" value="1"/>
</dbReference>
<dbReference type="HAMAP" id="MF_01595">
    <property type="entry name" value="PNPase"/>
    <property type="match status" value="1"/>
</dbReference>
<dbReference type="InterPro" id="IPR036612">
    <property type="entry name" value="KH_dom_type_1_sf"/>
</dbReference>
<comment type="similarity">
    <text evidence="1 8">Belongs to the polyribonucleotide nucleotidyltransferase family.</text>
</comment>
<dbReference type="InterPro" id="IPR004087">
    <property type="entry name" value="KH_dom"/>
</dbReference>
<accession>A0A9D2D1F2</accession>
<dbReference type="InterPro" id="IPR036345">
    <property type="entry name" value="ExoRNase_PH_dom2_sf"/>
</dbReference>
<dbReference type="Proteomes" id="UP000824024">
    <property type="component" value="Unassembled WGS sequence"/>
</dbReference>
<dbReference type="PANTHER" id="PTHR11252:SF0">
    <property type="entry name" value="POLYRIBONUCLEOTIDE NUCLEOTIDYLTRANSFERASE 1, MITOCHONDRIAL"/>
    <property type="match status" value="1"/>
</dbReference>
<feature type="domain" description="S1 motif" evidence="10">
    <location>
        <begin position="623"/>
        <end position="691"/>
    </location>
</feature>
<dbReference type="FunFam" id="2.40.50.140:FF:000189">
    <property type="entry name" value="Polyribonucleotide nucleotidyltransferase, putative"/>
    <property type="match status" value="1"/>
</dbReference>
<evidence type="ECO:0000256" key="9">
    <source>
        <dbReference type="SAM" id="Coils"/>
    </source>
</evidence>
<evidence type="ECO:0000256" key="8">
    <source>
        <dbReference type="HAMAP-Rule" id="MF_01595"/>
    </source>
</evidence>
<dbReference type="InterPro" id="IPR027408">
    <property type="entry name" value="PNPase/RNase_PH_dom_sf"/>
</dbReference>
<evidence type="ECO:0000259" key="10">
    <source>
        <dbReference type="PROSITE" id="PS50126"/>
    </source>
</evidence>
<dbReference type="FunFam" id="3.30.230.70:FF:000002">
    <property type="entry name" value="Polyribonucleotide nucleotidyltransferase"/>
    <property type="match status" value="1"/>
</dbReference>
<dbReference type="NCBIfam" id="TIGR03591">
    <property type="entry name" value="polynuc_phos"/>
    <property type="match status" value="1"/>
</dbReference>
<keyword evidence="4 8" id="KW-0548">Nucleotidyltransferase</keyword>
<comment type="subcellular location">
    <subcellularLocation>
        <location evidence="8">Cytoplasm</location>
    </subcellularLocation>
</comment>
<keyword evidence="6 8" id="KW-0460">Magnesium</keyword>
<dbReference type="CDD" id="cd11363">
    <property type="entry name" value="RNase_PH_PNPase_1"/>
    <property type="match status" value="1"/>
</dbReference>
<dbReference type="InterPro" id="IPR001247">
    <property type="entry name" value="ExoRNase_PH_dom1"/>
</dbReference>
<dbReference type="PIRSF" id="PIRSF005499">
    <property type="entry name" value="PNPase"/>
    <property type="match status" value="1"/>
</dbReference>
<comment type="cofactor">
    <cofactor evidence="8">
        <name>Mg(2+)</name>
        <dbReference type="ChEBI" id="CHEBI:18420"/>
    </cofactor>
</comment>
<dbReference type="CDD" id="cd02393">
    <property type="entry name" value="KH-I_PNPase"/>
    <property type="match status" value="1"/>
</dbReference>
<keyword evidence="5 8" id="KW-0479">Metal-binding</keyword>
<dbReference type="SMART" id="SM00316">
    <property type="entry name" value="S1"/>
    <property type="match status" value="1"/>
</dbReference>
<dbReference type="SUPFAM" id="SSF55666">
    <property type="entry name" value="Ribonuclease PH domain 2-like"/>
    <property type="match status" value="2"/>
</dbReference>
<dbReference type="Pfam" id="PF00575">
    <property type="entry name" value="S1"/>
    <property type="match status" value="1"/>
</dbReference>
<dbReference type="InterPro" id="IPR004088">
    <property type="entry name" value="KH_dom_type_1"/>
</dbReference>
<proteinExistence type="inferred from homology"/>
<feature type="binding site" evidence="8">
    <location>
        <position position="492"/>
    </location>
    <ligand>
        <name>Mg(2+)</name>
        <dbReference type="ChEBI" id="CHEBI:18420"/>
    </ligand>
</feature>
<dbReference type="InterPro" id="IPR003029">
    <property type="entry name" value="S1_domain"/>
</dbReference>
<keyword evidence="2 8" id="KW-0963">Cytoplasm</keyword>
<dbReference type="GO" id="GO:0000287">
    <property type="term" value="F:magnesium ion binding"/>
    <property type="evidence" value="ECO:0007669"/>
    <property type="project" value="UniProtKB-UniRule"/>
</dbReference>
<dbReference type="Pfam" id="PF00013">
    <property type="entry name" value="KH_1"/>
    <property type="match status" value="1"/>
</dbReference>
<dbReference type="InterPro" id="IPR020568">
    <property type="entry name" value="Ribosomal_Su5_D2-typ_SF"/>
</dbReference>
<dbReference type="PROSITE" id="PS50126">
    <property type="entry name" value="S1"/>
    <property type="match status" value="1"/>
</dbReference>
<organism evidence="11 12">
    <name type="scientific">Candidatus Eubacterium avistercoris</name>
    <dbReference type="NCBI Taxonomy" id="2838567"/>
    <lineage>
        <taxon>Bacteria</taxon>
        <taxon>Bacillati</taxon>
        <taxon>Bacillota</taxon>
        <taxon>Clostridia</taxon>
        <taxon>Eubacteriales</taxon>
        <taxon>Eubacteriaceae</taxon>
        <taxon>Eubacterium</taxon>
    </lineage>
</organism>
<evidence type="ECO:0000256" key="1">
    <source>
        <dbReference type="ARBA" id="ARBA00007404"/>
    </source>
</evidence>
<dbReference type="InterPro" id="IPR012340">
    <property type="entry name" value="NA-bd_OB-fold"/>
</dbReference>
<dbReference type="FunFam" id="3.30.230.70:FF:000001">
    <property type="entry name" value="Polyribonucleotide nucleotidyltransferase"/>
    <property type="match status" value="1"/>
</dbReference>
<reference evidence="11" key="1">
    <citation type="journal article" date="2021" name="PeerJ">
        <title>Extensive microbial diversity within the chicken gut microbiome revealed by metagenomics and culture.</title>
        <authorList>
            <person name="Gilroy R."/>
            <person name="Ravi A."/>
            <person name="Getino M."/>
            <person name="Pursley I."/>
            <person name="Horton D.L."/>
            <person name="Alikhan N.F."/>
            <person name="Baker D."/>
            <person name="Gharbi K."/>
            <person name="Hall N."/>
            <person name="Watson M."/>
            <person name="Adriaenssens E.M."/>
            <person name="Foster-Nyarko E."/>
            <person name="Jarju S."/>
            <person name="Secka A."/>
            <person name="Antonio M."/>
            <person name="Oren A."/>
            <person name="Chaudhuri R.R."/>
            <person name="La Ragione R."/>
            <person name="Hildebrand F."/>
            <person name="Pallen M.J."/>
        </authorList>
    </citation>
    <scope>NUCLEOTIDE SEQUENCE</scope>
    <source>
        <strain evidence="11">CHK192-9172</strain>
    </source>
</reference>
<dbReference type="InterPro" id="IPR015847">
    <property type="entry name" value="ExoRNase_PH_dom2"/>
</dbReference>
<dbReference type="GO" id="GO:0003723">
    <property type="term" value="F:RNA binding"/>
    <property type="evidence" value="ECO:0007669"/>
    <property type="project" value="UniProtKB-UniRule"/>
</dbReference>
<dbReference type="GO" id="GO:0006402">
    <property type="term" value="P:mRNA catabolic process"/>
    <property type="evidence" value="ECO:0007669"/>
    <property type="project" value="UniProtKB-UniRule"/>
</dbReference>
<dbReference type="SUPFAM" id="SSF54211">
    <property type="entry name" value="Ribosomal protein S5 domain 2-like"/>
    <property type="match status" value="2"/>
</dbReference>
<dbReference type="InterPro" id="IPR012162">
    <property type="entry name" value="PNPase"/>
</dbReference>
<sequence length="700" mass="77111">MYKTFTMELAGRTLRIDIGRVAAQANGAALMHYGDTVVLSTATASDKPREGIDFFPLSVEFEEKMYAVGKIPGGFNKREGKASENAVLTARVIDRPMRPLFPKDYRNDVTLNNMVMSVDPQCRPELVAMIGSAVATCISDIPFCGPCAMTQVGMIDGEFIVNPSQEQWDNGDLQLTVASTSEKVIMIEAGANEIKEEKMIEAIYMAHDINQTIIEFINQIVAEVGKPKHEYTSCAIPEEMFAAIKEIVPPQEMEEAVFTDDKQTREENIRVLTEKLEEAFAENEEWLEVLGEAVYQYQKKTVRKMILKDHKRPDGRAIDQIRPLAAEVDLIPRVHGSAMFTRGQTQICTITTLAPLSDAQRVDGIDENITEKRYMHHYNFPSYSVGETKPSRGPGRREIGHGALAEKALVPVLPSVEEFPYAIRTVSETFESNGSTSQASICASTMSLMAAGVPIKKQVAGISCGLVTGDTDDDYIVLTDIQGLEDFFGDMDFKVAGTHDGITAIQMDIKIHGLTRPIVEEAIARTKAAREYIINEVMTPAIAEPRATVGEFAPKIISMQIDPQKIGDVVGQRGKTINTIIEETGVKIDISDDGNVSICGLDAAQMERAAEYIRIITTDFEAGQVFTGKVVSIKEFGAFIEFAPGKEGLVHISKISKSRINRVEDVLTLGDKVTVVCLGKDKMGRISFSMKDVKPEMLKK</sequence>
<evidence type="ECO:0000256" key="7">
    <source>
        <dbReference type="ARBA" id="ARBA00022884"/>
    </source>
</evidence>
<dbReference type="CDD" id="cd04472">
    <property type="entry name" value="S1_PNPase"/>
    <property type="match status" value="1"/>
</dbReference>
<gene>
    <name evidence="8" type="primary">pnp</name>
    <name evidence="11" type="ORF">IAA08_02325</name>
</gene>
<dbReference type="PROSITE" id="PS50084">
    <property type="entry name" value="KH_TYPE_1"/>
    <property type="match status" value="1"/>
</dbReference>
<dbReference type="SMART" id="SM00322">
    <property type="entry name" value="KH"/>
    <property type="match status" value="1"/>
</dbReference>
<dbReference type="AlphaFoldDB" id="A0A9D2D1F2"/>
<dbReference type="GO" id="GO:0004654">
    <property type="term" value="F:polyribonucleotide nucleotidyltransferase activity"/>
    <property type="evidence" value="ECO:0007669"/>
    <property type="project" value="UniProtKB-UniRule"/>
</dbReference>
<evidence type="ECO:0000313" key="12">
    <source>
        <dbReference type="Proteomes" id="UP000824024"/>
    </source>
</evidence>
<dbReference type="Gene3D" id="2.40.50.140">
    <property type="entry name" value="Nucleic acid-binding proteins"/>
    <property type="match status" value="1"/>
</dbReference>
<dbReference type="EC" id="2.7.7.8" evidence="8"/>
<evidence type="ECO:0000256" key="6">
    <source>
        <dbReference type="ARBA" id="ARBA00022842"/>
    </source>
</evidence>